<evidence type="ECO:0000256" key="1">
    <source>
        <dbReference type="SAM" id="MobiDB-lite"/>
    </source>
</evidence>
<dbReference type="Proteomes" id="UP001295423">
    <property type="component" value="Unassembled WGS sequence"/>
</dbReference>
<feature type="compositionally biased region" description="Polar residues" evidence="1">
    <location>
        <begin position="8"/>
        <end position="21"/>
    </location>
</feature>
<dbReference type="EMBL" id="CAKOGP040000091">
    <property type="protein sequence ID" value="CAJ1929709.1"/>
    <property type="molecule type" value="Genomic_DNA"/>
</dbReference>
<gene>
    <name evidence="2" type="ORF">CYCCA115_LOCUS1745</name>
</gene>
<evidence type="ECO:0000313" key="3">
    <source>
        <dbReference type="Proteomes" id="UP001295423"/>
    </source>
</evidence>
<accession>A0AAD2CCQ7</accession>
<organism evidence="2 3">
    <name type="scientific">Cylindrotheca closterium</name>
    <dbReference type="NCBI Taxonomy" id="2856"/>
    <lineage>
        <taxon>Eukaryota</taxon>
        <taxon>Sar</taxon>
        <taxon>Stramenopiles</taxon>
        <taxon>Ochrophyta</taxon>
        <taxon>Bacillariophyta</taxon>
        <taxon>Bacillariophyceae</taxon>
        <taxon>Bacillariophycidae</taxon>
        <taxon>Bacillariales</taxon>
        <taxon>Bacillariaceae</taxon>
        <taxon>Cylindrotheca</taxon>
    </lineage>
</organism>
<sequence length="695" mass="77728">MSAAACHTNGQGQLAQQGNTGSCGRPPCPEPCLPPTGHITHYNSPWGHGLTVWRTGIGYCPPPQAFSTAVGQPRNTLALRALPPRHVATHQGRAILPAHGGRHRSLLALFVLRPSILHVWQTAAELCTDYYGWVPDEIEVHGDEATLADALLDGRLCVISDGSFKNELGTVAVQILVKHGGCHRIIIRCQTPGLPQDQSPYRSELIGLLAGIMAVDWLLEQWFPNISAGPKVRIACDGLSAIEMAFKDRPLSPTDAQFDLVSSIREAILRSSVDWAPQHVYGHLDKSNLFDELSWWEKRKLEVDGMAVEYRKELETANHLIAPNPRFFTELAALYVADTKQSRLDPRFIQECVTLPALRSRWRDKGTISAEAESEIAWDTMGRAMRSLPAGLQRWSTKHCVGMCGTGKFKVLWGLETSAACPRCGDFKDHLHVPRCRAALATAEWDRRTAAFSAWLDLQLTGPSIKIAILQLLRGVCTPPSFPPRPISSLVRPAFLAQQVIGSQGLLEGRFASSWLPLQQQYYDEIRCHRSVSLWASRLSQQLISIGFYMWEQQNSVQHSDDNVQLREHHSTVNEGIHSQFDMGPDDLPKEIQPMLTCRRRVLCKSLVDKEEWLKLLRQERRDFLRSMKAPRRSLRTIFSAGPCPTFCGTLHAPNSPRHVAGEVFTPLGDLSNFCSKYRCLIWFKLVVDSPLYST</sequence>
<feature type="region of interest" description="Disordered" evidence="1">
    <location>
        <begin position="1"/>
        <end position="21"/>
    </location>
</feature>
<reference evidence="2" key="1">
    <citation type="submission" date="2023-08" db="EMBL/GenBank/DDBJ databases">
        <authorList>
            <person name="Audoor S."/>
            <person name="Bilcke G."/>
        </authorList>
    </citation>
    <scope>NUCLEOTIDE SEQUENCE</scope>
</reference>
<dbReference type="AlphaFoldDB" id="A0AAD2CCQ7"/>
<name>A0AAD2CCQ7_9STRA</name>
<keyword evidence="3" id="KW-1185">Reference proteome</keyword>
<protein>
    <submittedName>
        <fullName evidence="2">Uncharacterized protein</fullName>
    </submittedName>
</protein>
<comment type="caution">
    <text evidence="2">The sequence shown here is derived from an EMBL/GenBank/DDBJ whole genome shotgun (WGS) entry which is preliminary data.</text>
</comment>
<proteinExistence type="predicted"/>
<evidence type="ECO:0000313" key="2">
    <source>
        <dbReference type="EMBL" id="CAJ1929709.1"/>
    </source>
</evidence>